<organism evidence="1 2">
    <name type="scientific">Cervus elaphus hippelaphus</name>
    <name type="common">European red deer</name>
    <dbReference type="NCBI Taxonomy" id="46360"/>
    <lineage>
        <taxon>Eukaryota</taxon>
        <taxon>Metazoa</taxon>
        <taxon>Chordata</taxon>
        <taxon>Craniata</taxon>
        <taxon>Vertebrata</taxon>
        <taxon>Euteleostomi</taxon>
        <taxon>Mammalia</taxon>
        <taxon>Eutheria</taxon>
        <taxon>Laurasiatheria</taxon>
        <taxon>Artiodactyla</taxon>
        <taxon>Ruminantia</taxon>
        <taxon>Pecora</taxon>
        <taxon>Cervidae</taxon>
        <taxon>Cervinae</taxon>
        <taxon>Cervus</taxon>
    </lineage>
</organism>
<reference evidence="1 2" key="1">
    <citation type="journal article" date="2018" name="Mol. Genet. Genomics">
        <title>The red deer Cervus elaphus genome CerEla1.0: sequencing, annotating, genes, and chromosomes.</title>
        <authorList>
            <person name="Bana N.A."/>
            <person name="Nyiri A."/>
            <person name="Nagy J."/>
            <person name="Frank K."/>
            <person name="Nagy T."/>
            <person name="Steger V."/>
            <person name="Schiller M."/>
            <person name="Lakatos P."/>
            <person name="Sugar L."/>
            <person name="Horn P."/>
            <person name="Barta E."/>
            <person name="Orosz L."/>
        </authorList>
    </citation>
    <scope>NUCLEOTIDE SEQUENCE [LARGE SCALE GENOMIC DNA]</scope>
    <source>
        <strain evidence="1">Hungarian</strain>
    </source>
</reference>
<dbReference type="AlphaFoldDB" id="A0A212CKX5"/>
<dbReference type="OrthoDB" id="10069248at2759"/>
<comment type="caution">
    <text evidence="1">The sequence shown here is derived from an EMBL/GenBank/DDBJ whole genome shotgun (WGS) entry which is preliminary data.</text>
</comment>
<name>A0A212CKX5_CEREH</name>
<gene>
    <name evidence="1" type="ORF">Celaphus_00011939</name>
</gene>
<evidence type="ECO:0000313" key="1">
    <source>
        <dbReference type="EMBL" id="OWK06552.1"/>
    </source>
</evidence>
<dbReference type="Proteomes" id="UP000242450">
    <property type="component" value="Chromosome 18"/>
</dbReference>
<evidence type="ECO:0000313" key="2">
    <source>
        <dbReference type="Proteomes" id="UP000242450"/>
    </source>
</evidence>
<sequence>MPSTVAPRNEVFNQRELGKCRERSQYNEHSFTSKSILHLLLEIHCFSFRFKYTFIFVKEKANSLQLKSVTMYQAVMTKRHIEQDVVSQITDLGQETLAESPWQCQPCDED</sequence>
<accession>A0A212CKX5</accession>
<protein>
    <submittedName>
        <fullName evidence="1">Uncharacterized protein</fullName>
    </submittedName>
</protein>
<dbReference type="EMBL" id="MKHE01000018">
    <property type="protein sequence ID" value="OWK06552.1"/>
    <property type="molecule type" value="Genomic_DNA"/>
</dbReference>
<keyword evidence="2" id="KW-1185">Reference proteome</keyword>
<proteinExistence type="predicted"/>